<evidence type="ECO:0000313" key="2">
    <source>
        <dbReference type="Proteomes" id="UP000254869"/>
    </source>
</evidence>
<dbReference type="STRING" id="1210086.GCA_001613105_00859"/>
<dbReference type="RefSeq" id="WP_067992158.1">
    <property type="nucleotide sequence ID" value="NZ_QQBC01000002.1"/>
</dbReference>
<comment type="caution">
    <text evidence="1">The sequence shown here is derived from an EMBL/GenBank/DDBJ whole genome shotgun (WGS) entry which is preliminary data.</text>
</comment>
<proteinExistence type="predicted"/>
<protein>
    <recommendedName>
        <fullName evidence="3">Ketosteroid isomerase-like protein</fullName>
    </recommendedName>
</protein>
<dbReference type="Proteomes" id="UP000254869">
    <property type="component" value="Unassembled WGS sequence"/>
</dbReference>
<sequence>MDIPTAFTVQDLTTTGHASELLARYLTMLTDDAVIELHGLPADLPTRLTGRAEIETAVARLADLDLRVTELAAAEPLLDPATWLVFARGELISRSTGAHHRQGYVFALRLRGNLISHCACYRDPLADAPADATRRRGLLAPLGGIGLRRRRRGQAPTDRL</sequence>
<reference evidence="1 2" key="1">
    <citation type="submission" date="2018-07" db="EMBL/GenBank/DDBJ databases">
        <title>Genomic Encyclopedia of Type Strains, Phase IV (KMG-IV): sequencing the most valuable type-strain genomes for metagenomic binning, comparative biology and taxonomic classification.</title>
        <authorList>
            <person name="Goeker M."/>
        </authorList>
    </citation>
    <scope>NUCLEOTIDE SEQUENCE [LARGE SCALE GENOMIC DNA]</scope>
    <source>
        <strain evidence="1 2">DSM 44290</strain>
    </source>
</reference>
<evidence type="ECO:0000313" key="1">
    <source>
        <dbReference type="EMBL" id="RDI67882.1"/>
    </source>
</evidence>
<dbReference type="AlphaFoldDB" id="A0A370IAY9"/>
<name>A0A370IAY9_9NOCA</name>
<evidence type="ECO:0008006" key="3">
    <source>
        <dbReference type="Google" id="ProtNLM"/>
    </source>
</evidence>
<keyword evidence="2" id="KW-1185">Reference proteome</keyword>
<gene>
    <name evidence="1" type="ORF">DFR76_102282</name>
</gene>
<dbReference type="InterPro" id="IPR032710">
    <property type="entry name" value="NTF2-like_dom_sf"/>
</dbReference>
<accession>A0A370IAY9</accession>
<dbReference type="Gene3D" id="3.10.450.50">
    <property type="match status" value="1"/>
</dbReference>
<organism evidence="1 2">
    <name type="scientific">Nocardia pseudobrasiliensis</name>
    <dbReference type="NCBI Taxonomy" id="45979"/>
    <lineage>
        <taxon>Bacteria</taxon>
        <taxon>Bacillati</taxon>
        <taxon>Actinomycetota</taxon>
        <taxon>Actinomycetes</taxon>
        <taxon>Mycobacteriales</taxon>
        <taxon>Nocardiaceae</taxon>
        <taxon>Nocardia</taxon>
    </lineage>
</organism>
<dbReference type="SUPFAM" id="SSF54427">
    <property type="entry name" value="NTF2-like"/>
    <property type="match status" value="1"/>
</dbReference>
<dbReference type="EMBL" id="QQBC01000002">
    <property type="protein sequence ID" value="RDI67882.1"/>
    <property type="molecule type" value="Genomic_DNA"/>
</dbReference>